<evidence type="ECO:0000313" key="8">
    <source>
        <dbReference type="Proteomes" id="UP000233387"/>
    </source>
</evidence>
<accession>A0A2N3IAD8</accession>
<sequence>MPTLRRLASDTIWYGLSNIISRFANYLLTPIHTKIFLPQEYGIIGDLYVYVAFLNVIYTFGTETSYFRYANDLGEQKIYNQNFTSLILYSTLLSGIIIFFASPIANLLDYPGKEKYIIYLGLLMAVDTLLSLPFARLRWLKKPRLFAFAKFFNIGLYILLNLFFLWFCKDVAEGKYLTFLQDFMLSWFNPKDLVGYVFLAQLLANAPLFWLLRKEIWNYQPTWDKDLAKKVFFYSYPLVILGLAGTLNTTADRFFIKNYLPDSFGNQQHILGVYFACIKFSVFILVLIQGYRYAAEPFFFSKAKDKNAPELLAKAMEYFVAVACFSVILVSLNTDWLKYLLLRNRAYDEGLIIVPTFLFANLFLGIYYNLTAWFKIADKTQYGTYISLIGAVITIIGNLGWLPVLGILGSAVASLVTYASMSFLCYYWGQKFYPVPYRIGIILGYVALSAVLVWWGNSFSAESIWLNILLKNLLVVPFMGAVLIVEWQNLKTLKIFR</sequence>
<gene>
    <name evidence="7" type="ORF">Rain11_2112</name>
</gene>
<name>A0A2N3IAD8_9BACT</name>
<feature type="transmembrane region" description="Helical" evidence="6">
    <location>
        <begin position="352"/>
        <end position="370"/>
    </location>
</feature>
<keyword evidence="3 6" id="KW-0812">Transmembrane</keyword>
<feature type="transmembrane region" description="Helical" evidence="6">
    <location>
        <begin position="468"/>
        <end position="487"/>
    </location>
</feature>
<keyword evidence="8" id="KW-1185">Reference proteome</keyword>
<organism evidence="7 8">
    <name type="scientific">Raineya orbicola</name>
    <dbReference type="NCBI Taxonomy" id="2016530"/>
    <lineage>
        <taxon>Bacteria</taxon>
        <taxon>Pseudomonadati</taxon>
        <taxon>Bacteroidota</taxon>
        <taxon>Cytophagia</taxon>
        <taxon>Cytophagales</taxon>
        <taxon>Raineyaceae</taxon>
        <taxon>Raineya</taxon>
    </lineage>
</organism>
<evidence type="ECO:0000256" key="4">
    <source>
        <dbReference type="ARBA" id="ARBA00022989"/>
    </source>
</evidence>
<feature type="transmembrane region" description="Helical" evidence="6">
    <location>
        <begin position="382"/>
        <end position="401"/>
    </location>
</feature>
<evidence type="ECO:0000256" key="3">
    <source>
        <dbReference type="ARBA" id="ARBA00022692"/>
    </source>
</evidence>
<feature type="transmembrane region" description="Helical" evidence="6">
    <location>
        <begin position="315"/>
        <end position="332"/>
    </location>
</feature>
<feature type="transmembrane region" description="Helical" evidence="6">
    <location>
        <begin position="193"/>
        <end position="212"/>
    </location>
</feature>
<reference evidence="7 8" key="1">
    <citation type="submission" date="2017-06" db="EMBL/GenBank/DDBJ databases">
        <title>Raineya orbicola gen. nov., sp. nov. a slightly thermophilic bacterium of the phylum Bacteroidetes and the description of Raineyaceae fam. nov.</title>
        <authorList>
            <person name="Albuquerque L."/>
            <person name="Polonia A.R.M."/>
            <person name="Barroso C."/>
            <person name="Froufe H.J.C."/>
            <person name="Lage O."/>
            <person name="Lobo-Da-Cunha A."/>
            <person name="Egas C."/>
            <person name="Da Costa M.S."/>
        </authorList>
    </citation>
    <scope>NUCLEOTIDE SEQUENCE [LARGE SCALE GENOMIC DNA]</scope>
    <source>
        <strain evidence="7 8">SPSPC-11</strain>
    </source>
</reference>
<evidence type="ECO:0000313" key="7">
    <source>
        <dbReference type="EMBL" id="PKQ67250.1"/>
    </source>
</evidence>
<dbReference type="InterPro" id="IPR050833">
    <property type="entry name" value="Poly_Biosynth_Transport"/>
</dbReference>
<feature type="transmembrane region" description="Helical" evidence="6">
    <location>
        <begin position="41"/>
        <end position="61"/>
    </location>
</feature>
<feature type="transmembrane region" description="Helical" evidence="6">
    <location>
        <begin position="116"/>
        <end position="135"/>
    </location>
</feature>
<protein>
    <submittedName>
        <fullName evidence="7">Polysaccharide biosynthesis protein</fullName>
    </submittedName>
</protein>
<feature type="transmembrane region" description="Helical" evidence="6">
    <location>
        <begin position="147"/>
        <end position="167"/>
    </location>
</feature>
<dbReference type="EMBL" id="NKXO01000036">
    <property type="protein sequence ID" value="PKQ67250.1"/>
    <property type="molecule type" value="Genomic_DNA"/>
</dbReference>
<dbReference type="GO" id="GO:0005886">
    <property type="term" value="C:plasma membrane"/>
    <property type="evidence" value="ECO:0007669"/>
    <property type="project" value="UniProtKB-SubCell"/>
</dbReference>
<evidence type="ECO:0000256" key="1">
    <source>
        <dbReference type="ARBA" id="ARBA00004651"/>
    </source>
</evidence>
<comment type="caution">
    <text evidence="7">The sequence shown here is derived from an EMBL/GenBank/DDBJ whole genome shotgun (WGS) entry which is preliminary data.</text>
</comment>
<keyword evidence="4 6" id="KW-1133">Transmembrane helix</keyword>
<keyword evidence="5 6" id="KW-0472">Membrane</keyword>
<evidence type="ECO:0000256" key="2">
    <source>
        <dbReference type="ARBA" id="ARBA00022475"/>
    </source>
</evidence>
<dbReference type="PANTHER" id="PTHR30250:SF11">
    <property type="entry name" value="O-ANTIGEN TRANSPORTER-RELATED"/>
    <property type="match status" value="1"/>
</dbReference>
<evidence type="ECO:0000256" key="6">
    <source>
        <dbReference type="SAM" id="Phobius"/>
    </source>
</evidence>
<feature type="transmembrane region" description="Helical" evidence="6">
    <location>
        <begin position="82"/>
        <end position="104"/>
    </location>
</feature>
<keyword evidence="2" id="KW-1003">Cell membrane</keyword>
<dbReference type="PANTHER" id="PTHR30250">
    <property type="entry name" value="PST FAMILY PREDICTED COLANIC ACID TRANSPORTER"/>
    <property type="match status" value="1"/>
</dbReference>
<comment type="subcellular location">
    <subcellularLocation>
        <location evidence="1">Cell membrane</location>
        <topology evidence="1">Multi-pass membrane protein</topology>
    </subcellularLocation>
</comment>
<feature type="transmembrane region" description="Helical" evidence="6">
    <location>
        <begin position="435"/>
        <end position="456"/>
    </location>
</feature>
<dbReference type="AlphaFoldDB" id="A0A2N3IAD8"/>
<feature type="transmembrane region" description="Helical" evidence="6">
    <location>
        <begin position="407"/>
        <end position="428"/>
    </location>
</feature>
<dbReference type="Proteomes" id="UP000233387">
    <property type="component" value="Unassembled WGS sequence"/>
</dbReference>
<evidence type="ECO:0000256" key="5">
    <source>
        <dbReference type="ARBA" id="ARBA00023136"/>
    </source>
</evidence>
<proteinExistence type="predicted"/>
<feature type="transmembrane region" description="Helical" evidence="6">
    <location>
        <begin position="233"/>
        <end position="251"/>
    </location>
</feature>
<feature type="transmembrane region" description="Helical" evidence="6">
    <location>
        <begin position="12"/>
        <end position="29"/>
    </location>
</feature>
<dbReference type="Pfam" id="PF13440">
    <property type="entry name" value="Polysacc_synt_3"/>
    <property type="match status" value="1"/>
</dbReference>
<feature type="transmembrane region" description="Helical" evidence="6">
    <location>
        <begin position="271"/>
        <end position="294"/>
    </location>
</feature>